<name>A0A066XGQ0_COLSU</name>
<dbReference type="EMBL" id="JMSE01000730">
    <property type="protein sequence ID" value="KDN68102.1"/>
    <property type="molecule type" value="Genomic_DNA"/>
</dbReference>
<organism evidence="2 3">
    <name type="scientific">Colletotrichum sublineola</name>
    <name type="common">Sorghum anthracnose fungus</name>
    <dbReference type="NCBI Taxonomy" id="1173701"/>
    <lineage>
        <taxon>Eukaryota</taxon>
        <taxon>Fungi</taxon>
        <taxon>Dikarya</taxon>
        <taxon>Ascomycota</taxon>
        <taxon>Pezizomycotina</taxon>
        <taxon>Sordariomycetes</taxon>
        <taxon>Hypocreomycetidae</taxon>
        <taxon>Glomerellales</taxon>
        <taxon>Glomerellaceae</taxon>
        <taxon>Colletotrichum</taxon>
        <taxon>Colletotrichum graminicola species complex</taxon>
    </lineage>
</organism>
<dbReference type="InterPro" id="IPR022190">
    <property type="entry name" value="DUF3716"/>
</dbReference>
<dbReference type="Pfam" id="PF12511">
    <property type="entry name" value="DUF3716"/>
    <property type="match status" value="1"/>
</dbReference>
<dbReference type="HOGENOM" id="CLU_949980_0_0_1"/>
<reference evidence="3" key="1">
    <citation type="journal article" date="2014" name="Genome Announc.">
        <title>Draft genome sequence of Colletotrichum sublineola, a destructive pathogen of cultivated sorghum.</title>
        <authorList>
            <person name="Baroncelli R."/>
            <person name="Sanz-Martin J.M."/>
            <person name="Rech G.E."/>
            <person name="Sukno S.A."/>
            <person name="Thon M.R."/>
        </authorList>
    </citation>
    <scope>NUCLEOTIDE SEQUENCE [LARGE SCALE GENOMIC DNA]</scope>
    <source>
        <strain evidence="3">TX430BB</strain>
    </source>
</reference>
<dbReference type="Proteomes" id="UP000027238">
    <property type="component" value="Unassembled WGS sequence"/>
</dbReference>
<proteinExistence type="predicted"/>
<sequence>MPSTKLTSRFWSGSEVVVDTTTQDSQQQQSLRHVSSKTAPGDRAYILGNGARENQDLCQFQRRHKGVTEAQSRHCTTPSVLQVLPFPTPGVTTTEAMKAMATLPVRRAWRNRSDLASLGVSQLPVMEAITLYERGDAQSPDQQCPRCQRGEGAAQECVKIPYVHNGACSNCIIARACSHPASVARTARSYSVERRFISAAISQSVLKEDLIAVWNLVAGVIAAQPQECFLESETEPPGKRIEDAARLVARSADEWGHAVEEEGPGSSGTPKTPEEKEKLVRQASRIRKTALQIANCAKEWGEKLERKRSSS</sequence>
<evidence type="ECO:0000313" key="3">
    <source>
        <dbReference type="Proteomes" id="UP000027238"/>
    </source>
</evidence>
<gene>
    <name evidence="2" type="ORF">CSUB01_09556</name>
</gene>
<comment type="caution">
    <text evidence="2">The sequence shown here is derived from an EMBL/GenBank/DDBJ whole genome shotgun (WGS) entry which is preliminary data.</text>
</comment>
<accession>A0A066XGQ0</accession>
<dbReference type="OrthoDB" id="4825089at2759"/>
<evidence type="ECO:0000313" key="2">
    <source>
        <dbReference type="EMBL" id="KDN68102.1"/>
    </source>
</evidence>
<evidence type="ECO:0000256" key="1">
    <source>
        <dbReference type="SAM" id="MobiDB-lite"/>
    </source>
</evidence>
<dbReference type="AlphaFoldDB" id="A0A066XGQ0"/>
<protein>
    <submittedName>
        <fullName evidence="2">Uncharacterized protein</fullName>
    </submittedName>
</protein>
<dbReference type="eggNOG" id="ENOG502T6QW">
    <property type="taxonomic scope" value="Eukaryota"/>
</dbReference>
<keyword evidence="3" id="KW-1185">Reference proteome</keyword>
<feature type="region of interest" description="Disordered" evidence="1">
    <location>
        <begin position="21"/>
        <end position="42"/>
    </location>
</feature>
<feature type="compositionally biased region" description="Low complexity" evidence="1">
    <location>
        <begin position="21"/>
        <end position="30"/>
    </location>
</feature>
<feature type="region of interest" description="Disordered" evidence="1">
    <location>
        <begin position="253"/>
        <end position="281"/>
    </location>
</feature>